<feature type="compositionally biased region" description="Low complexity" evidence="1">
    <location>
        <begin position="68"/>
        <end position="82"/>
    </location>
</feature>
<dbReference type="AlphaFoldDB" id="A0A9W7A3E1"/>
<keyword evidence="3" id="KW-1185">Reference proteome</keyword>
<feature type="region of interest" description="Disordered" evidence="1">
    <location>
        <begin position="54"/>
        <end position="151"/>
    </location>
</feature>
<evidence type="ECO:0000313" key="2">
    <source>
        <dbReference type="EMBL" id="GMH63346.1"/>
    </source>
</evidence>
<dbReference type="Proteomes" id="UP001165085">
    <property type="component" value="Unassembled WGS sequence"/>
</dbReference>
<protein>
    <submittedName>
        <fullName evidence="2">Uncharacterized protein</fullName>
    </submittedName>
</protein>
<gene>
    <name evidence="2" type="ORF">TrST_g1610</name>
</gene>
<organism evidence="2 3">
    <name type="scientific">Triparma strigata</name>
    <dbReference type="NCBI Taxonomy" id="1606541"/>
    <lineage>
        <taxon>Eukaryota</taxon>
        <taxon>Sar</taxon>
        <taxon>Stramenopiles</taxon>
        <taxon>Ochrophyta</taxon>
        <taxon>Bolidophyceae</taxon>
        <taxon>Parmales</taxon>
        <taxon>Triparmaceae</taxon>
        <taxon>Triparma</taxon>
    </lineage>
</organism>
<comment type="caution">
    <text evidence="2">The sequence shown here is derived from an EMBL/GenBank/DDBJ whole genome shotgun (WGS) entry which is preliminary data.</text>
</comment>
<feature type="compositionally biased region" description="Basic and acidic residues" evidence="1">
    <location>
        <begin position="89"/>
        <end position="118"/>
    </location>
</feature>
<accession>A0A9W7A3E1</accession>
<evidence type="ECO:0000256" key="1">
    <source>
        <dbReference type="SAM" id="MobiDB-lite"/>
    </source>
</evidence>
<proteinExistence type="predicted"/>
<evidence type="ECO:0000313" key="3">
    <source>
        <dbReference type="Proteomes" id="UP001165085"/>
    </source>
</evidence>
<dbReference type="EMBL" id="BRXY01000084">
    <property type="protein sequence ID" value="GMH63346.1"/>
    <property type="molecule type" value="Genomic_DNA"/>
</dbReference>
<name>A0A9W7A3E1_9STRA</name>
<reference evidence="3" key="1">
    <citation type="journal article" date="2023" name="Commun. Biol.">
        <title>Genome analysis of Parmales, the sister group of diatoms, reveals the evolutionary specialization of diatoms from phago-mixotrophs to photoautotrophs.</title>
        <authorList>
            <person name="Ban H."/>
            <person name="Sato S."/>
            <person name="Yoshikawa S."/>
            <person name="Yamada K."/>
            <person name="Nakamura Y."/>
            <person name="Ichinomiya M."/>
            <person name="Sato N."/>
            <person name="Blanc-Mathieu R."/>
            <person name="Endo H."/>
            <person name="Kuwata A."/>
            <person name="Ogata H."/>
        </authorList>
    </citation>
    <scope>NUCLEOTIDE SEQUENCE [LARGE SCALE GENOMIC DNA]</scope>
    <source>
        <strain evidence="3">NIES 3701</strain>
    </source>
</reference>
<sequence length="151" mass="16369">MDEYKAVDSSFDYDSDTTTNVIAPAPDVIFVDSDSDSDVVPTLGELDVMTAMTEGLAEAAAEKERLSGEGSPSSNGSGSMSGNTDGENESGKDESASDTEPQKMNKEDEFYRDDRDLAEAIVLSLGQQSSTEKPKKKVRMRRGMYEDDQES</sequence>